<sequence>MLSLDSHTLTAMANRHLGAAFDADLCAETSDNDNGLGGLINKKFQLFNHVLTTRYPHLPPRAPLPFIAALVQLIVSRRYGRVASTPVQRTECP</sequence>
<evidence type="ECO:0000313" key="2">
    <source>
        <dbReference type="Proteomes" id="UP000005237"/>
    </source>
</evidence>
<dbReference type="EnsemblMetazoa" id="CJA34187.1">
    <property type="protein sequence ID" value="CJA34187.1"/>
    <property type="gene ID" value="WBGene00210034"/>
</dbReference>
<dbReference type="AlphaFoldDB" id="A0A8R1EFU6"/>
<organism evidence="1 2">
    <name type="scientific">Caenorhabditis japonica</name>
    <dbReference type="NCBI Taxonomy" id="281687"/>
    <lineage>
        <taxon>Eukaryota</taxon>
        <taxon>Metazoa</taxon>
        <taxon>Ecdysozoa</taxon>
        <taxon>Nematoda</taxon>
        <taxon>Chromadorea</taxon>
        <taxon>Rhabditida</taxon>
        <taxon>Rhabditina</taxon>
        <taxon>Rhabditomorpha</taxon>
        <taxon>Rhabditoidea</taxon>
        <taxon>Rhabditidae</taxon>
        <taxon>Peloderinae</taxon>
        <taxon>Caenorhabditis</taxon>
    </lineage>
</organism>
<keyword evidence="2" id="KW-1185">Reference proteome</keyword>
<protein>
    <submittedName>
        <fullName evidence="1">Uncharacterized protein</fullName>
    </submittedName>
</protein>
<dbReference type="Proteomes" id="UP000005237">
    <property type="component" value="Unassembled WGS sequence"/>
</dbReference>
<reference evidence="1" key="2">
    <citation type="submission" date="2022-06" db="UniProtKB">
        <authorList>
            <consortium name="EnsemblMetazoa"/>
        </authorList>
    </citation>
    <scope>IDENTIFICATION</scope>
    <source>
        <strain evidence="1">DF5081</strain>
    </source>
</reference>
<accession>A0A8R1EFU6</accession>
<evidence type="ECO:0000313" key="1">
    <source>
        <dbReference type="EnsemblMetazoa" id="CJA34187.1"/>
    </source>
</evidence>
<proteinExistence type="predicted"/>
<reference evidence="2" key="1">
    <citation type="submission" date="2010-08" db="EMBL/GenBank/DDBJ databases">
        <authorList>
            <consortium name="Caenorhabditis japonica Sequencing Consortium"/>
            <person name="Wilson R.K."/>
        </authorList>
    </citation>
    <scope>NUCLEOTIDE SEQUENCE [LARGE SCALE GENOMIC DNA]</scope>
    <source>
        <strain evidence="2">DF5081</strain>
    </source>
</reference>
<name>A0A8R1EFU6_CAEJA</name>